<organism evidence="16">
    <name type="scientific">Trachinus draco</name>
    <name type="common">greater weever</name>
    <dbReference type="NCBI Taxonomy" id="56737"/>
    <lineage>
        <taxon>Eukaryota</taxon>
        <taxon>Metazoa</taxon>
        <taxon>Chordata</taxon>
        <taxon>Craniata</taxon>
        <taxon>Vertebrata</taxon>
        <taxon>Euteleostomi</taxon>
        <taxon>Actinopterygii</taxon>
        <taxon>Neopterygii</taxon>
        <taxon>Teleostei</taxon>
        <taxon>Neoteleostei</taxon>
        <taxon>Acanthomorphata</taxon>
        <taxon>Eupercaria</taxon>
        <taxon>Perciformes</taxon>
        <taxon>Percoidei</taxon>
        <taxon>Trachinidae</taxon>
        <taxon>Trachinus</taxon>
    </lineage>
</organism>
<feature type="transmembrane region" description="Helical" evidence="15">
    <location>
        <begin position="6"/>
        <end position="24"/>
    </location>
</feature>
<evidence type="ECO:0000256" key="13">
    <source>
        <dbReference type="ARBA" id="ARBA00064647"/>
    </source>
</evidence>
<evidence type="ECO:0000256" key="14">
    <source>
        <dbReference type="RuleBase" id="RU003661"/>
    </source>
</evidence>
<dbReference type="GO" id="GO:0045259">
    <property type="term" value="C:proton-transporting ATP synthase complex"/>
    <property type="evidence" value="ECO:0007669"/>
    <property type="project" value="UniProtKB-KW"/>
</dbReference>
<comment type="function">
    <text evidence="12">Subunit 8, of the mitochondrial membrane ATP synthase complex (F(1)F(0) ATP synthase or Complex V) that produces ATP from ADP in the presence of a proton gradient across the membrane which is generated by electron transport complexes of the respiratory chain. ATP synthase complex consist of a soluble F(1) head domain - the catalytic core - and a membrane F(1) domain - the membrane proton channel. These two domains are linked by a central stalk rotating inside the F(1) region and a stationary peripheral stalk. During catalysis, ATP synthesis in the catalytic domain of F(1) is coupled via a rotary mechanism of the central stalk subunits to proton translocation. In vivo, can only synthesize ATP although its ATP hydrolase activity can be activated artificially in vitro. Part of the complex F(0) domain.</text>
</comment>
<evidence type="ECO:0000256" key="3">
    <source>
        <dbReference type="ARBA" id="ARBA00022448"/>
    </source>
</evidence>
<accession>A0A348ATQ1</accession>
<protein>
    <recommendedName>
        <fullName evidence="14">ATP synthase complex subunit 8</fullName>
    </recommendedName>
</protein>
<keyword evidence="11" id="KW-0066">ATP synthesis</keyword>
<evidence type="ECO:0000256" key="11">
    <source>
        <dbReference type="ARBA" id="ARBA00023310"/>
    </source>
</evidence>
<dbReference type="GO" id="GO:0015078">
    <property type="term" value="F:proton transmembrane transporter activity"/>
    <property type="evidence" value="ECO:0007669"/>
    <property type="project" value="InterPro"/>
</dbReference>
<evidence type="ECO:0000256" key="12">
    <source>
        <dbReference type="ARBA" id="ARBA00053067"/>
    </source>
</evidence>
<evidence type="ECO:0000256" key="5">
    <source>
        <dbReference type="ARBA" id="ARBA00022692"/>
    </source>
</evidence>
<keyword evidence="9 14" id="KW-0496">Mitochondrion</keyword>
<name>A0A348ATQ1_9PERO</name>
<evidence type="ECO:0000256" key="8">
    <source>
        <dbReference type="ARBA" id="ARBA00023065"/>
    </source>
</evidence>
<evidence type="ECO:0000256" key="7">
    <source>
        <dbReference type="ARBA" id="ARBA00022989"/>
    </source>
</evidence>
<dbReference type="AlphaFoldDB" id="A0A348ATQ1"/>
<evidence type="ECO:0000256" key="9">
    <source>
        <dbReference type="ARBA" id="ARBA00023128"/>
    </source>
</evidence>
<dbReference type="GO" id="GO:0031966">
    <property type="term" value="C:mitochondrial membrane"/>
    <property type="evidence" value="ECO:0007669"/>
    <property type="project" value="UniProtKB-SubCell"/>
</dbReference>
<evidence type="ECO:0000256" key="10">
    <source>
        <dbReference type="ARBA" id="ARBA00023136"/>
    </source>
</evidence>
<dbReference type="EMBL" id="AP006024">
    <property type="protein sequence ID" value="BBC27494.1"/>
    <property type="molecule type" value="Genomic_DNA"/>
</dbReference>
<keyword evidence="10 15" id="KW-0472">Membrane</keyword>
<dbReference type="Pfam" id="PF00895">
    <property type="entry name" value="ATP-synt_8"/>
    <property type="match status" value="1"/>
</dbReference>
<keyword evidence="3 14" id="KW-0813">Transport</keyword>
<keyword evidence="4 14" id="KW-0138">CF(0)</keyword>
<dbReference type="GO" id="GO:0015986">
    <property type="term" value="P:proton motive force-driven ATP synthesis"/>
    <property type="evidence" value="ECO:0007669"/>
    <property type="project" value="InterPro"/>
</dbReference>
<evidence type="ECO:0000256" key="6">
    <source>
        <dbReference type="ARBA" id="ARBA00022781"/>
    </source>
</evidence>
<comment type="subunit">
    <text evidence="13">Component of the ATP synthase complex composed at least of ATP5F1A/subunit alpha, ATP5F1B/subunit beta, ATP5MC1/subunit c (homooctomer), MT-ATP6/subunit a, MT-ATP8/subunit 8, ATP5ME/subunit e, ATP5MF/subunit f, ATP5MG/subunit g, ATP5MK/subunit k, ATP5MJ/subunit j, ATP5F1C/subunit gamma, ATP5F1D/subunit delta, ATP5F1E/subunit epsilon, ATP5PF/subunit F6, ATP5PB/subunit b, ATP5PD/subunit d, ATP5PO/subunit OSCP. ATP synthase complex consists of a soluble F(1) head domain (subunits alpha(3) and beta(3)) - the catalytic core - and a membrane F(0) domain - the membrane proton channel (subunits c, a, 8, e, f, g, k and j). These two domains are linked by a central stalk (subunits gamma, delta, and epsilon) rotating inside the F1 region and a stationary peripheral stalk (subunits F6, b, d, and OSCP).</text>
</comment>
<evidence type="ECO:0000256" key="15">
    <source>
        <dbReference type="SAM" id="Phobius"/>
    </source>
</evidence>
<dbReference type="PANTHER" id="PTHR39937:SF1">
    <property type="entry name" value="ATP SYNTHASE PROTEIN 8"/>
    <property type="match status" value="1"/>
</dbReference>
<reference evidence="16" key="1">
    <citation type="submission" date="2002-11" db="EMBL/GenBank/DDBJ databases">
        <title>Percomorph phylogeny.</title>
        <authorList>
            <person name="Miya M."/>
        </authorList>
    </citation>
    <scope>NUCLEOTIDE SEQUENCE</scope>
</reference>
<keyword evidence="8 14" id="KW-0406">Ion transport</keyword>
<gene>
    <name evidence="16" type="primary">ATPase 8</name>
</gene>
<comment type="subcellular location">
    <subcellularLocation>
        <location evidence="1 14">Mitochondrion membrane</location>
        <topology evidence="1 14">Single-pass membrane protein</topology>
    </subcellularLocation>
</comment>
<dbReference type="PANTHER" id="PTHR39937">
    <property type="entry name" value="ATP SYNTHASE PROTEIN 8"/>
    <property type="match status" value="1"/>
</dbReference>
<keyword evidence="7 15" id="KW-1133">Transmembrane helix</keyword>
<sequence>MPQLNPAPWLAIFMFTWIVFLVVIPPKVMAHMFPNPPLSKETKKAETTAWAWPWY</sequence>
<dbReference type="InterPro" id="IPR050635">
    <property type="entry name" value="ATPase_protein_8"/>
</dbReference>
<keyword evidence="6 14" id="KW-0375">Hydrogen ion transport</keyword>
<evidence type="ECO:0000256" key="1">
    <source>
        <dbReference type="ARBA" id="ARBA00004304"/>
    </source>
</evidence>
<geneLocation type="mitochondrion" evidence="16"/>
<keyword evidence="5 14" id="KW-0812">Transmembrane</keyword>
<dbReference type="InterPro" id="IPR001421">
    <property type="entry name" value="ATP8_metazoa"/>
</dbReference>
<proteinExistence type="inferred from homology"/>
<evidence type="ECO:0000256" key="2">
    <source>
        <dbReference type="ARBA" id="ARBA00008892"/>
    </source>
</evidence>
<evidence type="ECO:0000313" key="16">
    <source>
        <dbReference type="EMBL" id="BBC27494.1"/>
    </source>
</evidence>
<evidence type="ECO:0000256" key="4">
    <source>
        <dbReference type="ARBA" id="ARBA00022547"/>
    </source>
</evidence>
<comment type="similarity">
    <text evidence="2 14">Belongs to the ATPase protein 8 family.</text>
</comment>